<evidence type="ECO:0000256" key="1">
    <source>
        <dbReference type="ARBA" id="ARBA00004496"/>
    </source>
</evidence>
<reference evidence="10 11" key="1">
    <citation type="journal article" date="2016" name="Nat. Commun.">
        <title>Thousands of microbial genomes shed light on interconnected biogeochemical processes in an aquifer system.</title>
        <authorList>
            <person name="Anantharaman K."/>
            <person name="Brown C.T."/>
            <person name="Hug L.A."/>
            <person name="Sharon I."/>
            <person name="Castelle C.J."/>
            <person name="Probst A.J."/>
            <person name="Thomas B.C."/>
            <person name="Singh A."/>
            <person name="Wilkins M.J."/>
            <person name="Karaoz U."/>
            <person name="Brodie E.L."/>
            <person name="Williams K.H."/>
            <person name="Hubbard S.S."/>
            <person name="Banfield J.F."/>
        </authorList>
    </citation>
    <scope>NUCLEOTIDE SEQUENCE [LARGE SCALE GENOMIC DNA]</scope>
</reference>
<dbReference type="PANTHER" id="PTHR42930:SF3">
    <property type="entry name" value="PHOSPHATE-SPECIFIC TRANSPORT SYSTEM ACCESSORY PROTEIN PHOU"/>
    <property type="match status" value="1"/>
</dbReference>
<keyword evidence="8" id="KW-0175">Coiled coil</keyword>
<evidence type="ECO:0000256" key="8">
    <source>
        <dbReference type="SAM" id="Coils"/>
    </source>
</evidence>
<keyword evidence="5 7" id="KW-0963">Cytoplasm</keyword>
<feature type="coiled-coil region" evidence="8">
    <location>
        <begin position="137"/>
        <end position="164"/>
    </location>
</feature>
<comment type="subcellular location">
    <subcellularLocation>
        <location evidence="1 7">Cytoplasm</location>
    </subcellularLocation>
</comment>
<dbReference type="STRING" id="1797197.A2Y75_09330"/>
<feature type="domain" description="PhoU" evidence="9">
    <location>
        <begin position="122"/>
        <end position="203"/>
    </location>
</feature>
<keyword evidence="6 7" id="KW-0592">Phosphate transport</keyword>
<evidence type="ECO:0000256" key="6">
    <source>
        <dbReference type="ARBA" id="ARBA00022592"/>
    </source>
</evidence>
<dbReference type="Proteomes" id="UP000177876">
    <property type="component" value="Unassembled WGS sequence"/>
</dbReference>
<dbReference type="Gene3D" id="1.20.58.220">
    <property type="entry name" value="Phosphate transport system protein phou homolog 2, domain 2"/>
    <property type="match status" value="1"/>
</dbReference>
<protein>
    <recommendedName>
        <fullName evidence="7">Phosphate-specific transport system accessory protein PhoU</fullName>
    </recommendedName>
</protein>
<evidence type="ECO:0000256" key="4">
    <source>
        <dbReference type="ARBA" id="ARBA00022448"/>
    </source>
</evidence>
<evidence type="ECO:0000256" key="7">
    <source>
        <dbReference type="PIRNR" id="PIRNR003107"/>
    </source>
</evidence>
<evidence type="ECO:0000256" key="3">
    <source>
        <dbReference type="ARBA" id="ARBA00011738"/>
    </source>
</evidence>
<dbReference type="AlphaFoldDB" id="A0A1F2WF82"/>
<dbReference type="SUPFAM" id="SSF109755">
    <property type="entry name" value="PhoU-like"/>
    <property type="match status" value="1"/>
</dbReference>
<organism evidence="10 11">
    <name type="scientific">Candidatus Solincola sediminis</name>
    <dbReference type="NCBI Taxonomy" id="1797199"/>
    <lineage>
        <taxon>Bacteria</taxon>
        <taxon>Bacillati</taxon>
        <taxon>Actinomycetota</taxon>
        <taxon>Candidatus Geothermincolia</taxon>
        <taxon>Candidatus Geothermincolales</taxon>
        <taxon>Candidatus Geothermincolaceae</taxon>
        <taxon>Candidatus Solincola</taxon>
    </lineage>
</organism>
<dbReference type="InterPro" id="IPR038078">
    <property type="entry name" value="PhoU-like_sf"/>
</dbReference>
<comment type="function">
    <text evidence="7">Plays a role in the regulation of phosphate uptake.</text>
</comment>
<evidence type="ECO:0000313" key="11">
    <source>
        <dbReference type="Proteomes" id="UP000177876"/>
    </source>
</evidence>
<comment type="similarity">
    <text evidence="2 7">Belongs to the PhoU family.</text>
</comment>
<comment type="caution">
    <text evidence="10">The sequence shown here is derived from an EMBL/GenBank/DDBJ whole genome shotgun (WGS) entry which is preliminary data.</text>
</comment>
<dbReference type="GO" id="GO:0030643">
    <property type="term" value="P:intracellular phosphate ion homeostasis"/>
    <property type="evidence" value="ECO:0007669"/>
    <property type="project" value="InterPro"/>
</dbReference>
<name>A0A1F2WF82_9ACTN</name>
<dbReference type="GO" id="GO:0006817">
    <property type="term" value="P:phosphate ion transport"/>
    <property type="evidence" value="ECO:0007669"/>
    <property type="project" value="UniProtKB-KW"/>
</dbReference>
<dbReference type="InterPro" id="IPR028366">
    <property type="entry name" value="PhoU"/>
</dbReference>
<dbReference type="FunFam" id="1.20.58.220:FF:000004">
    <property type="entry name" value="Phosphate-specific transport system accessory protein PhoU"/>
    <property type="match status" value="1"/>
</dbReference>
<dbReference type="InterPro" id="IPR026022">
    <property type="entry name" value="PhoU_dom"/>
</dbReference>
<evidence type="ECO:0000256" key="5">
    <source>
        <dbReference type="ARBA" id="ARBA00022490"/>
    </source>
</evidence>
<comment type="subunit">
    <text evidence="3 7">Homodimer.</text>
</comment>
<evidence type="ECO:0000259" key="9">
    <source>
        <dbReference type="Pfam" id="PF01895"/>
    </source>
</evidence>
<feature type="domain" description="PhoU" evidence="9">
    <location>
        <begin position="19"/>
        <end position="105"/>
    </location>
</feature>
<sequence>MEVRKSFHEQLDEIYAGVLHMGSDLMETIEKTRLCFINLDREMAEEIICGDDVFDEYRNNLEEGGLELIARQAPVAVDLRLIIVIMRIAQHLERCADLCEDIATAVKNVPADYLPAWIRDTIDEMARRANRLVERSIECLKERNVEMVRELESMDDAVDKLNRRFWKEFDRGREEDLEVAIRVVMVSRFFERIADHAVDIGEHVRFVVEGTIAPIEPTCE</sequence>
<dbReference type="NCBIfam" id="TIGR02135">
    <property type="entry name" value="phoU_full"/>
    <property type="match status" value="1"/>
</dbReference>
<dbReference type="GO" id="GO:0045936">
    <property type="term" value="P:negative regulation of phosphate metabolic process"/>
    <property type="evidence" value="ECO:0007669"/>
    <property type="project" value="InterPro"/>
</dbReference>
<dbReference type="GO" id="GO:0005737">
    <property type="term" value="C:cytoplasm"/>
    <property type="evidence" value="ECO:0007669"/>
    <property type="project" value="UniProtKB-SubCell"/>
</dbReference>
<keyword evidence="4 7" id="KW-0813">Transport</keyword>
<dbReference type="PIRSF" id="PIRSF003107">
    <property type="entry name" value="PhoU"/>
    <property type="match status" value="1"/>
</dbReference>
<proteinExistence type="inferred from homology"/>
<evidence type="ECO:0000313" key="10">
    <source>
        <dbReference type="EMBL" id="OFW55510.1"/>
    </source>
</evidence>
<dbReference type="EMBL" id="MELK01000053">
    <property type="protein sequence ID" value="OFW55510.1"/>
    <property type="molecule type" value="Genomic_DNA"/>
</dbReference>
<evidence type="ECO:0000256" key="2">
    <source>
        <dbReference type="ARBA" id="ARBA00008107"/>
    </source>
</evidence>
<gene>
    <name evidence="10" type="ORF">A2Y75_09330</name>
</gene>
<dbReference type="PANTHER" id="PTHR42930">
    <property type="entry name" value="PHOSPHATE-SPECIFIC TRANSPORT SYSTEM ACCESSORY PROTEIN PHOU"/>
    <property type="match status" value="1"/>
</dbReference>
<dbReference type="Pfam" id="PF01895">
    <property type="entry name" value="PhoU"/>
    <property type="match status" value="2"/>
</dbReference>
<accession>A0A1F2WF82</accession>